<feature type="compositionally biased region" description="Gly residues" evidence="1">
    <location>
        <begin position="227"/>
        <end position="238"/>
    </location>
</feature>
<reference evidence="2 5" key="2">
    <citation type="submission" date="2017-08" db="EMBL/GenBank/DDBJ databases">
        <title>The complete genome sequence of moderately halophilic actinomycete Actinopolyspora erythraea YIM 90600, the producer of novel erythromycin, novel actinopolysporins A-C and tubercidin.</title>
        <authorList>
            <person name="Yin M."/>
            <person name="Tang S."/>
        </authorList>
    </citation>
    <scope>NUCLEOTIDE SEQUENCE [LARGE SCALE GENOMIC DNA]</scope>
    <source>
        <strain evidence="2 5">YIM 90600</strain>
    </source>
</reference>
<gene>
    <name evidence="2" type="ORF">CDG81_10990</name>
    <name evidence="3" type="ORF">IL38_11050</name>
</gene>
<dbReference type="Proteomes" id="UP000215043">
    <property type="component" value="Chromosome"/>
</dbReference>
<evidence type="ECO:0000313" key="4">
    <source>
        <dbReference type="Proteomes" id="UP000029737"/>
    </source>
</evidence>
<feature type="compositionally biased region" description="Gly residues" evidence="1">
    <location>
        <begin position="317"/>
        <end position="349"/>
    </location>
</feature>
<feature type="compositionally biased region" description="Low complexity" evidence="1">
    <location>
        <begin position="355"/>
        <end position="370"/>
    </location>
</feature>
<evidence type="ECO:0000313" key="2">
    <source>
        <dbReference type="EMBL" id="ASU78713.1"/>
    </source>
</evidence>
<sequence>MGDRRTLPPSNLDGAQLEQMRSWVNSGKGAEALHEKSRRWRTEEQYMRDLATEVKDRLKKAGAVNQSRGQEAMHNAMSPVVLWTEVAADNAAAEAVRLEEQGQAFSRVHSSIPASSEEKPVPEENVLGRAWAGLTGGKTDNEQALAHNEKLRQDAVTAFKAYDGASRTTVSATPTFTAPPPGGVETGVRSGSNPEVGGFASGSGGAGGPATTRSSWSGSLDAPAGTGTAGAGTAGTGTAGQSTVGAGSGSNQPAGSHSAWQRPPEGGSSGPRPGQSGTPGGGAGGGSGTGRSPGGPGVAGGTGRAPGGRVPVRGLGSLAGGSGGGTGSGAGGRGSTGLGGRSLGPGGQSGVARPSTASAATGGATTSGAGNARGGMAGAPRGGAQRGEEDEEHETPSYLVGDYGYFDGDLPRVAPPVIGED</sequence>
<accession>A0A099D637</accession>
<proteinExistence type="predicted"/>
<dbReference type="SUPFAM" id="SSF140459">
    <property type="entry name" value="PE/PPE dimer-like"/>
    <property type="match status" value="1"/>
</dbReference>
<dbReference type="eggNOG" id="COG5651">
    <property type="taxonomic scope" value="Bacteria"/>
</dbReference>
<organism evidence="2 5">
    <name type="scientific">Actinopolyspora erythraea</name>
    <dbReference type="NCBI Taxonomy" id="414996"/>
    <lineage>
        <taxon>Bacteria</taxon>
        <taxon>Bacillati</taxon>
        <taxon>Actinomycetota</taxon>
        <taxon>Actinomycetes</taxon>
        <taxon>Actinopolysporales</taxon>
        <taxon>Actinopolysporaceae</taxon>
        <taxon>Actinopolyspora</taxon>
    </lineage>
</organism>
<dbReference type="EMBL" id="JPMV01000018">
    <property type="protein sequence ID" value="KGI81469.1"/>
    <property type="molecule type" value="Genomic_DNA"/>
</dbReference>
<dbReference type="Gene3D" id="1.20.1260.20">
    <property type="entry name" value="PPE superfamily"/>
    <property type="match status" value="1"/>
</dbReference>
<feature type="compositionally biased region" description="Gly residues" evidence="1">
    <location>
        <begin position="199"/>
        <end position="208"/>
    </location>
</feature>
<keyword evidence="4" id="KW-1185">Reference proteome</keyword>
<feature type="region of interest" description="Disordered" evidence="1">
    <location>
        <begin position="165"/>
        <end position="421"/>
    </location>
</feature>
<feature type="compositionally biased region" description="Low complexity" evidence="1">
    <location>
        <begin position="307"/>
        <end position="316"/>
    </location>
</feature>
<evidence type="ECO:0000313" key="3">
    <source>
        <dbReference type="EMBL" id="KGI81469.1"/>
    </source>
</evidence>
<dbReference type="AlphaFoldDB" id="A0A099D637"/>
<dbReference type="InterPro" id="IPR038332">
    <property type="entry name" value="PPE_sf"/>
</dbReference>
<feature type="compositionally biased region" description="Gly residues" evidence="1">
    <location>
        <begin position="371"/>
        <end position="385"/>
    </location>
</feature>
<reference evidence="3 4" key="1">
    <citation type="journal article" date="2014" name="PLoS ONE">
        <title>Identification and Characterization of a New Erythromycin Biosynthetic Gene Cluster in Actinopolyspora erythraea YIM90600, a Novel Erythronolide-Producing Halophilic Actinomycete Isolated from Salt Field.</title>
        <authorList>
            <person name="Chen D."/>
            <person name="Feng J."/>
            <person name="Huang L."/>
            <person name="Zhang Q."/>
            <person name="Wu J."/>
            <person name="Zhu X."/>
            <person name="Duan Y."/>
            <person name="Xu Z."/>
        </authorList>
    </citation>
    <scope>NUCLEOTIDE SEQUENCE [LARGE SCALE GENOMIC DNA]</scope>
    <source>
        <strain evidence="3 4">YIM90600</strain>
    </source>
</reference>
<dbReference type="EMBL" id="CP022752">
    <property type="protein sequence ID" value="ASU78713.1"/>
    <property type="molecule type" value="Genomic_DNA"/>
</dbReference>
<dbReference type="Proteomes" id="UP000029737">
    <property type="component" value="Unassembled WGS sequence"/>
</dbReference>
<dbReference type="RefSeq" id="WP_043573127.1">
    <property type="nucleotide sequence ID" value="NZ_CP022752.1"/>
</dbReference>
<dbReference type="OrthoDB" id="3701252at2"/>
<dbReference type="KEGG" id="aey:CDG81_10990"/>
<evidence type="ECO:0000313" key="5">
    <source>
        <dbReference type="Proteomes" id="UP000215043"/>
    </source>
</evidence>
<dbReference type="HOGENOM" id="CLU_575740_0_0_11"/>
<feature type="compositionally biased region" description="Gly residues" evidence="1">
    <location>
        <begin position="277"/>
        <end position="306"/>
    </location>
</feature>
<protein>
    <recommendedName>
        <fullName evidence="6">PPE family domain-containing protein</fullName>
    </recommendedName>
</protein>
<evidence type="ECO:0000256" key="1">
    <source>
        <dbReference type="SAM" id="MobiDB-lite"/>
    </source>
</evidence>
<name>A0A099D637_9ACTN</name>
<evidence type="ECO:0008006" key="6">
    <source>
        <dbReference type="Google" id="ProtNLM"/>
    </source>
</evidence>
<feature type="compositionally biased region" description="Low complexity" evidence="1">
    <location>
        <begin position="262"/>
        <end position="276"/>
    </location>
</feature>